<feature type="region of interest" description="Disordered" evidence="1">
    <location>
        <begin position="1"/>
        <end position="64"/>
    </location>
</feature>
<sequence length="64" mass="6530">MSTAASDPVGPISADSGAPLGDEGTGTDPLIPYGTDPQSPVRLGYVDRNHDEGVTTNGEIDTPF</sequence>
<reference evidence="2 3" key="1">
    <citation type="submission" date="2016-09" db="EMBL/GenBank/DDBJ databases">
        <title>genome sequence of Mycobacterium sp. 739 SCH.</title>
        <authorList>
            <person name="Greninger A.L."/>
            <person name="Qin X."/>
            <person name="Jerome K."/>
            <person name="Vora S."/>
            <person name="Quinn K."/>
        </authorList>
    </citation>
    <scope>NUCLEOTIDE SEQUENCE [LARGE SCALE GENOMIC DNA]</scope>
    <source>
        <strain evidence="2 3">SCH</strain>
    </source>
</reference>
<feature type="compositionally biased region" description="Polar residues" evidence="1">
    <location>
        <begin position="54"/>
        <end position="64"/>
    </location>
</feature>
<dbReference type="AlphaFoldDB" id="A0A1E8PWM7"/>
<evidence type="ECO:0000313" key="3">
    <source>
        <dbReference type="Proteomes" id="UP000178953"/>
    </source>
</evidence>
<accession>A0A1E8PWM7</accession>
<dbReference type="EMBL" id="MCHX01000119">
    <property type="protein sequence ID" value="OFJ50507.1"/>
    <property type="molecule type" value="Genomic_DNA"/>
</dbReference>
<proteinExistence type="predicted"/>
<keyword evidence="3" id="KW-1185">Reference proteome</keyword>
<gene>
    <name evidence="2" type="ORF">BEL07_27890</name>
</gene>
<name>A0A1E8PWM7_9MYCO</name>
<evidence type="ECO:0000256" key="1">
    <source>
        <dbReference type="SAM" id="MobiDB-lite"/>
    </source>
</evidence>
<organism evidence="2 3">
    <name type="scientific">Mycolicibacterium grossiae</name>
    <dbReference type="NCBI Taxonomy" id="1552759"/>
    <lineage>
        <taxon>Bacteria</taxon>
        <taxon>Bacillati</taxon>
        <taxon>Actinomycetota</taxon>
        <taxon>Actinomycetes</taxon>
        <taxon>Mycobacteriales</taxon>
        <taxon>Mycobacteriaceae</taxon>
        <taxon>Mycolicibacterium</taxon>
    </lineage>
</organism>
<protein>
    <submittedName>
        <fullName evidence="2">Uncharacterized protein</fullName>
    </submittedName>
</protein>
<evidence type="ECO:0000313" key="2">
    <source>
        <dbReference type="EMBL" id="OFJ50507.1"/>
    </source>
</evidence>
<dbReference type="Proteomes" id="UP000178953">
    <property type="component" value="Unassembled WGS sequence"/>
</dbReference>
<comment type="caution">
    <text evidence="2">The sequence shown here is derived from an EMBL/GenBank/DDBJ whole genome shotgun (WGS) entry which is preliminary data.</text>
</comment>